<dbReference type="SUPFAM" id="SSF55073">
    <property type="entry name" value="Nucleotide cyclase"/>
    <property type="match status" value="1"/>
</dbReference>
<dbReference type="RefSeq" id="WP_017842042.1">
    <property type="nucleotide sequence ID" value="NZ_CP035467.1"/>
</dbReference>
<dbReference type="InterPro" id="IPR000160">
    <property type="entry name" value="GGDEF_dom"/>
</dbReference>
<dbReference type="InterPro" id="IPR043128">
    <property type="entry name" value="Rev_trsase/Diguanyl_cyclase"/>
</dbReference>
<dbReference type="SMART" id="SM00267">
    <property type="entry name" value="GGDEF"/>
    <property type="match status" value="1"/>
</dbReference>
<dbReference type="FunFam" id="3.30.70.270:FF:000001">
    <property type="entry name" value="Diguanylate cyclase domain protein"/>
    <property type="match status" value="1"/>
</dbReference>
<evidence type="ECO:0000259" key="3">
    <source>
        <dbReference type="PROSITE" id="PS50113"/>
    </source>
</evidence>
<protein>
    <submittedName>
        <fullName evidence="6">EAL domain-containing protein</fullName>
    </submittedName>
</protein>
<reference evidence="7" key="1">
    <citation type="journal article" date="2019" name="J. Bacteriol.">
        <title>A Mutagenic Screen Identifies a TonB-Dependent Receptor Required for the Lanthanide Metal Switch in the Type I Methanotroph 'Methylotuvimicrobium buryatense' 5GB1C.</title>
        <authorList>
            <person name="Groom J.D."/>
            <person name="Ford S.M."/>
            <person name="Pesesky M.W."/>
            <person name="Lidstrom M.E."/>
        </authorList>
    </citation>
    <scope>NUCLEOTIDE SEQUENCE [LARGE SCALE GENOMIC DNA]</scope>
    <source>
        <strain evidence="7">5GB1C</strain>
    </source>
</reference>
<evidence type="ECO:0000259" key="2">
    <source>
        <dbReference type="PROSITE" id="PS50112"/>
    </source>
</evidence>
<dbReference type="Pfam" id="PF00563">
    <property type="entry name" value="EAL"/>
    <property type="match status" value="1"/>
</dbReference>
<dbReference type="PROSITE" id="PS50887">
    <property type="entry name" value="GGDEF"/>
    <property type="match status" value="1"/>
</dbReference>
<dbReference type="PROSITE" id="PS50112">
    <property type="entry name" value="PAS"/>
    <property type="match status" value="1"/>
</dbReference>
<proteinExistence type="predicted"/>
<name>A0A4P9URJ0_METBY</name>
<dbReference type="EMBL" id="CP035467">
    <property type="protein sequence ID" value="QCW84098.1"/>
    <property type="molecule type" value="Genomic_DNA"/>
</dbReference>
<dbReference type="InterPro" id="IPR001610">
    <property type="entry name" value="PAC"/>
</dbReference>
<dbReference type="SUPFAM" id="SSF141868">
    <property type="entry name" value="EAL domain-like"/>
    <property type="match status" value="1"/>
</dbReference>
<dbReference type="InterPro" id="IPR035965">
    <property type="entry name" value="PAS-like_dom_sf"/>
</dbReference>
<dbReference type="CDD" id="cd00130">
    <property type="entry name" value="PAS"/>
    <property type="match status" value="2"/>
</dbReference>
<dbReference type="InterPro" id="IPR035919">
    <property type="entry name" value="EAL_sf"/>
</dbReference>
<dbReference type="PROSITE" id="PS50113">
    <property type="entry name" value="PAC"/>
    <property type="match status" value="1"/>
</dbReference>
<gene>
    <name evidence="6" type="ORF">EQU24_19045</name>
</gene>
<comment type="cofactor">
    <cofactor evidence="1">
        <name>Mg(2+)</name>
        <dbReference type="ChEBI" id="CHEBI:18420"/>
    </cofactor>
</comment>
<feature type="domain" description="EAL" evidence="4">
    <location>
        <begin position="479"/>
        <end position="734"/>
    </location>
</feature>
<evidence type="ECO:0000313" key="7">
    <source>
        <dbReference type="Proteomes" id="UP000305881"/>
    </source>
</evidence>
<dbReference type="PANTHER" id="PTHR44757">
    <property type="entry name" value="DIGUANYLATE CYCLASE DGCP"/>
    <property type="match status" value="1"/>
</dbReference>
<keyword evidence="7" id="KW-1185">Reference proteome</keyword>
<feature type="domain" description="GGDEF" evidence="5">
    <location>
        <begin position="337"/>
        <end position="470"/>
    </location>
</feature>
<dbReference type="Proteomes" id="UP000305881">
    <property type="component" value="Chromosome"/>
</dbReference>
<dbReference type="InterPro" id="IPR052155">
    <property type="entry name" value="Biofilm_reg_signaling"/>
</dbReference>
<dbReference type="SMART" id="SM00086">
    <property type="entry name" value="PAC"/>
    <property type="match status" value="1"/>
</dbReference>
<dbReference type="PROSITE" id="PS50883">
    <property type="entry name" value="EAL"/>
    <property type="match status" value="1"/>
</dbReference>
<dbReference type="OrthoDB" id="5571542at2"/>
<dbReference type="GO" id="GO:0003824">
    <property type="term" value="F:catalytic activity"/>
    <property type="evidence" value="ECO:0007669"/>
    <property type="project" value="UniProtKB-ARBA"/>
</dbReference>
<feature type="domain" description="PAC" evidence="3">
    <location>
        <begin position="253"/>
        <end position="305"/>
    </location>
</feature>
<dbReference type="InterPro" id="IPR013767">
    <property type="entry name" value="PAS_fold"/>
</dbReference>
<dbReference type="STRING" id="675511.GCA_000341735_03633"/>
<dbReference type="SMART" id="SM00091">
    <property type="entry name" value="PAS"/>
    <property type="match status" value="3"/>
</dbReference>
<dbReference type="AlphaFoldDB" id="A0A4P9URJ0"/>
<dbReference type="CDD" id="cd01949">
    <property type="entry name" value="GGDEF"/>
    <property type="match status" value="1"/>
</dbReference>
<dbReference type="Gene3D" id="3.30.70.270">
    <property type="match status" value="1"/>
</dbReference>
<dbReference type="Pfam" id="PF00989">
    <property type="entry name" value="PAS"/>
    <property type="match status" value="1"/>
</dbReference>
<evidence type="ECO:0000259" key="5">
    <source>
        <dbReference type="PROSITE" id="PS50887"/>
    </source>
</evidence>
<dbReference type="InterPro" id="IPR000700">
    <property type="entry name" value="PAS-assoc_C"/>
</dbReference>
<dbReference type="NCBIfam" id="TIGR00229">
    <property type="entry name" value="sensory_box"/>
    <property type="match status" value="2"/>
</dbReference>
<dbReference type="InterPro" id="IPR000014">
    <property type="entry name" value="PAS"/>
</dbReference>
<dbReference type="PANTHER" id="PTHR44757:SF2">
    <property type="entry name" value="BIOFILM ARCHITECTURE MAINTENANCE PROTEIN MBAA"/>
    <property type="match status" value="1"/>
</dbReference>
<dbReference type="Gene3D" id="3.20.20.450">
    <property type="entry name" value="EAL domain"/>
    <property type="match status" value="1"/>
</dbReference>
<dbReference type="Gene3D" id="3.30.450.20">
    <property type="entry name" value="PAS domain"/>
    <property type="match status" value="2"/>
</dbReference>
<dbReference type="KEGG" id="mbur:EQU24_19045"/>
<dbReference type="NCBIfam" id="TIGR00254">
    <property type="entry name" value="GGDEF"/>
    <property type="match status" value="1"/>
</dbReference>
<dbReference type="Pfam" id="PF00990">
    <property type="entry name" value="GGDEF"/>
    <property type="match status" value="1"/>
</dbReference>
<dbReference type="InterPro" id="IPR001633">
    <property type="entry name" value="EAL_dom"/>
</dbReference>
<accession>A0A4P9URJ0</accession>
<organism evidence="6 7">
    <name type="scientific">Methylotuvimicrobium buryatense</name>
    <name type="common">Methylomicrobium buryatense</name>
    <dbReference type="NCBI Taxonomy" id="95641"/>
    <lineage>
        <taxon>Bacteria</taxon>
        <taxon>Pseudomonadati</taxon>
        <taxon>Pseudomonadota</taxon>
        <taxon>Gammaproteobacteria</taxon>
        <taxon>Methylococcales</taxon>
        <taxon>Methylococcaceae</taxon>
        <taxon>Methylotuvimicrobium</taxon>
    </lineage>
</organism>
<dbReference type="SMART" id="SM00052">
    <property type="entry name" value="EAL"/>
    <property type="match status" value="1"/>
</dbReference>
<dbReference type="CDD" id="cd01948">
    <property type="entry name" value="EAL"/>
    <property type="match status" value="1"/>
</dbReference>
<feature type="domain" description="PAS" evidence="2">
    <location>
        <begin position="180"/>
        <end position="225"/>
    </location>
</feature>
<sequence length="734" mass="83969">MKKMPHSTIDDSHLPQQTELQLSKMSAAIAQKATGSQNLQRQLKARRGELDKLRIAPTQLDASLERYNKLDDFIPVAYFMLASDSSIVDANQAAEWLLGIPRSTLCLQHFAKLVAEESQSTFNAFLEKTFSIRHHQSCEVTLKIAGRMIWIEIKAIADPLLQICRAAVSDITERKQTERRLQIATMAYQAIDEAILITDASYRIVAVNPAFTKLTGYTEEEVVGQFAHFYKSECHDSRFYLNIWKALRKTGHWQGEIWKRRKNGEIYLEWLRINTNYDSNGKVLQRVAISTDITDRKRAEETMWKRANFDQLTCLPNRYLFYDRMQLAIKQAYREGRTMALMLLDLDRFKEINDTLGHDMGDSLLLEIARRLNHCVRETDTVARLGGDEFAIILNEMEDRVSIERIAQGILQQLAEPLLLNGKKVNISASIGITFYPEDASEIETLMKNADQAMYDAKEAGRNRFSYFTHTIQETVRSQAILDNDLRDALADNQLQLHYQPIIELASGVIYKAEALIRWRHPQQGWLNPTDFIAVAEKTGLIVEISDWVFKEAARQVKLWRRYFDKRFQISINGSPMLFHYGSEHQNSWFEHLQQNGLTVDSIGVEIGEGLLLDTSHAISSTLSSFCEIGMPISIDDFGTGCSSLSCLQKFHIAYLKIDRSFVSQLLNQSNKIMLCEAMIAMAHKLKIKVIAEGVETHEQREQLEKMGCDFAQGYLLSKPLSAEAFDTLLQKRE</sequence>
<dbReference type="GO" id="GO:0006355">
    <property type="term" value="P:regulation of DNA-templated transcription"/>
    <property type="evidence" value="ECO:0007669"/>
    <property type="project" value="InterPro"/>
</dbReference>
<dbReference type="Pfam" id="PF13426">
    <property type="entry name" value="PAS_9"/>
    <property type="match status" value="1"/>
</dbReference>
<dbReference type="InterPro" id="IPR029787">
    <property type="entry name" value="Nucleotide_cyclase"/>
</dbReference>
<evidence type="ECO:0000259" key="4">
    <source>
        <dbReference type="PROSITE" id="PS50883"/>
    </source>
</evidence>
<evidence type="ECO:0000256" key="1">
    <source>
        <dbReference type="ARBA" id="ARBA00001946"/>
    </source>
</evidence>
<dbReference type="SUPFAM" id="SSF55785">
    <property type="entry name" value="PYP-like sensor domain (PAS domain)"/>
    <property type="match status" value="2"/>
</dbReference>
<evidence type="ECO:0000313" key="6">
    <source>
        <dbReference type="EMBL" id="QCW84098.1"/>
    </source>
</evidence>